<proteinExistence type="predicted"/>
<keyword evidence="7" id="KW-0418">Kinase</keyword>
<evidence type="ECO:0000313" key="14">
    <source>
        <dbReference type="EMBL" id="CAB4687455.1"/>
    </source>
</evidence>
<dbReference type="Gene3D" id="1.10.287.130">
    <property type="match status" value="1"/>
</dbReference>
<feature type="transmembrane region" description="Helical" evidence="11">
    <location>
        <begin position="35"/>
        <end position="57"/>
    </location>
</feature>
<dbReference type="SMART" id="SM00387">
    <property type="entry name" value="HATPase_c"/>
    <property type="match status" value="1"/>
</dbReference>
<evidence type="ECO:0000256" key="7">
    <source>
        <dbReference type="ARBA" id="ARBA00022777"/>
    </source>
</evidence>
<dbReference type="InterPro" id="IPR003661">
    <property type="entry name" value="HisK_dim/P_dom"/>
</dbReference>
<dbReference type="InterPro" id="IPR003594">
    <property type="entry name" value="HATPase_dom"/>
</dbReference>
<keyword evidence="9" id="KW-0902">Two-component regulatory system</keyword>
<keyword evidence="4" id="KW-0597">Phosphoprotein</keyword>
<dbReference type="GO" id="GO:0005886">
    <property type="term" value="C:plasma membrane"/>
    <property type="evidence" value="ECO:0007669"/>
    <property type="project" value="TreeGrafter"/>
</dbReference>
<evidence type="ECO:0000256" key="4">
    <source>
        <dbReference type="ARBA" id="ARBA00022553"/>
    </source>
</evidence>
<evidence type="ECO:0000256" key="6">
    <source>
        <dbReference type="ARBA" id="ARBA00022692"/>
    </source>
</evidence>
<dbReference type="SMART" id="SM00304">
    <property type="entry name" value="HAMP"/>
    <property type="match status" value="1"/>
</dbReference>
<accession>A0A6J6NRP7</accession>
<dbReference type="GO" id="GO:0000155">
    <property type="term" value="F:phosphorelay sensor kinase activity"/>
    <property type="evidence" value="ECO:0007669"/>
    <property type="project" value="InterPro"/>
</dbReference>
<dbReference type="EMBL" id="CAEZXM010000080">
    <property type="protein sequence ID" value="CAB4687455.1"/>
    <property type="molecule type" value="Genomic_DNA"/>
</dbReference>
<dbReference type="CDD" id="cd00075">
    <property type="entry name" value="HATPase"/>
    <property type="match status" value="1"/>
</dbReference>
<dbReference type="Gene3D" id="3.30.565.10">
    <property type="entry name" value="Histidine kinase-like ATPase, C-terminal domain"/>
    <property type="match status" value="1"/>
</dbReference>
<comment type="subcellular location">
    <subcellularLocation>
        <location evidence="2">Membrane</location>
    </subcellularLocation>
</comment>
<protein>
    <recommendedName>
        <fullName evidence="3">histidine kinase</fullName>
        <ecNumber evidence="3">2.7.13.3</ecNumber>
    </recommendedName>
</protein>
<dbReference type="PANTHER" id="PTHR45436:SF5">
    <property type="entry name" value="SENSOR HISTIDINE KINASE TRCS"/>
    <property type="match status" value="1"/>
</dbReference>
<evidence type="ECO:0000256" key="1">
    <source>
        <dbReference type="ARBA" id="ARBA00000085"/>
    </source>
</evidence>
<evidence type="ECO:0000256" key="11">
    <source>
        <dbReference type="SAM" id="Phobius"/>
    </source>
</evidence>
<feature type="domain" description="Histidine kinase" evidence="12">
    <location>
        <begin position="267"/>
        <end position="488"/>
    </location>
</feature>
<feature type="transmembrane region" description="Helical" evidence="11">
    <location>
        <begin position="183"/>
        <end position="204"/>
    </location>
</feature>
<dbReference type="Pfam" id="PF00512">
    <property type="entry name" value="HisKA"/>
    <property type="match status" value="1"/>
</dbReference>
<dbReference type="SUPFAM" id="SSF47384">
    <property type="entry name" value="Homodimeric domain of signal transducing histidine kinase"/>
    <property type="match status" value="1"/>
</dbReference>
<keyword evidence="5" id="KW-0808">Transferase</keyword>
<evidence type="ECO:0000256" key="10">
    <source>
        <dbReference type="ARBA" id="ARBA00023136"/>
    </source>
</evidence>
<evidence type="ECO:0000256" key="5">
    <source>
        <dbReference type="ARBA" id="ARBA00022679"/>
    </source>
</evidence>
<evidence type="ECO:0000256" key="2">
    <source>
        <dbReference type="ARBA" id="ARBA00004370"/>
    </source>
</evidence>
<dbReference type="InterPro" id="IPR004358">
    <property type="entry name" value="Sig_transdc_His_kin-like_C"/>
</dbReference>
<feature type="domain" description="HAMP" evidence="13">
    <location>
        <begin position="207"/>
        <end position="259"/>
    </location>
</feature>
<dbReference type="Pfam" id="PF00672">
    <property type="entry name" value="HAMP"/>
    <property type="match status" value="1"/>
</dbReference>
<dbReference type="SUPFAM" id="SSF158472">
    <property type="entry name" value="HAMP domain-like"/>
    <property type="match status" value="1"/>
</dbReference>
<dbReference type="InterPro" id="IPR003660">
    <property type="entry name" value="HAMP_dom"/>
</dbReference>
<dbReference type="PANTHER" id="PTHR45436">
    <property type="entry name" value="SENSOR HISTIDINE KINASE YKOH"/>
    <property type="match status" value="1"/>
</dbReference>
<evidence type="ECO:0000259" key="12">
    <source>
        <dbReference type="PROSITE" id="PS50109"/>
    </source>
</evidence>
<name>A0A6J6NRP7_9ZZZZ</name>
<organism evidence="14">
    <name type="scientific">freshwater metagenome</name>
    <dbReference type="NCBI Taxonomy" id="449393"/>
    <lineage>
        <taxon>unclassified sequences</taxon>
        <taxon>metagenomes</taxon>
        <taxon>ecological metagenomes</taxon>
    </lineage>
</organism>
<dbReference type="PROSITE" id="PS50885">
    <property type="entry name" value="HAMP"/>
    <property type="match status" value="1"/>
</dbReference>
<evidence type="ECO:0000256" key="9">
    <source>
        <dbReference type="ARBA" id="ARBA00023012"/>
    </source>
</evidence>
<dbReference type="PROSITE" id="PS50109">
    <property type="entry name" value="HIS_KIN"/>
    <property type="match status" value="1"/>
</dbReference>
<evidence type="ECO:0000256" key="8">
    <source>
        <dbReference type="ARBA" id="ARBA00022989"/>
    </source>
</evidence>
<dbReference type="SMART" id="SM00388">
    <property type="entry name" value="HisKA"/>
    <property type="match status" value="1"/>
</dbReference>
<evidence type="ECO:0000259" key="13">
    <source>
        <dbReference type="PROSITE" id="PS50885"/>
    </source>
</evidence>
<dbReference type="InterPro" id="IPR036097">
    <property type="entry name" value="HisK_dim/P_sf"/>
</dbReference>
<dbReference type="PRINTS" id="PR00344">
    <property type="entry name" value="BCTRLSENSOR"/>
</dbReference>
<dbReference type="EC" id="2.7.13.3" evidence="3"/>
<keyword evidence="8 11" id="KW-1133">Transmembrane helix</keyword>
<dbReference type="InterPro" id="IPR050428">
    <property type="entry name" value="TCS_sensor_his_kinase"/>
</dbReference>
<evidence type="ECO:0000256" key="3">
    <source>
        <dbReference type="ARBA" id="ARBA00012438"/>
    </source>
</evidence>
<dbReference type="InterPro" id="IPR036890">
    <property type="entry name" value="HATPase_C_sf"/>
</dbReference>
<keyword evidence="10 11" id="KW-0472">Membrane</keyword>
<gene>
    <name evidence="14" type="ORF">UFOPK2366_00558</name>
</gene>
<dbReference type="AlphaFoldDB" id="A0A6J6NRP7"/>
<dbReference type="InterPro" id="IPR005467">
    <property type="entry name" value="His_kinase_dom"/>
</dbReference>
<keyword evidence="6 11" id="KW-0812">Transmembrane</keyword>
<sequence>MTETQQAPTRDTLRSRLGNHLARIRPKRFGLRTRIMLTFTIGFFGLSVFLAVITYSFTRSTLVDQHDRTSVEQAYRDASVALTGLRSSPASAQPVIDSLSSLGIARPLINYRDVWTAGAARFGPEVLPESLIERVIVTSVPSRMALTVGDERVLVIGIPLPEVGAAYFEFASLTEVDSTLNSVGLSLMFAGFITTMFGVILGYVASRRAVRPLADAAQAAKAIAGGRLDTRLETTDDHDLKLLANSFNEMASALQQRVERDARFASDVSHELRSPLMTLAASVEVMLARRDDMPERAQSALDLLVADVSRFQGLVEDLLEISRFDAGAIRLHLEDLIVAEFVRQAIGVSSMPQTKVTVSERAENFVMHVDRRRLARVIANLIDNARLHGGGEPEVIVSEAENEGEPIGHVWIAVQDHGAGVPLDERHLIFERFARGAVAGRRSSSDGAGLGLALVDEHVRLHGGNVWIEDRLDDEPGARFVIELPAEEL</sequence>
<dbReference type="SUPFAM" id="SSF55874">
    <property type="entry name" value="ATPase domain of HSP90 chaperone/DNA topoisomerase II/histidine kinase"/>
    <property type="match status" value="1"/>
</dbReference>
<comment type="catalytic activity">
    <reaction evidence="1">
        <text>ATP + protein L-histidine = ADP + protein N-phospho-L-histidine.</text>
        <dbReference type="EC" id="2.7.13.3"/>
    </reaction>
</comment>
<dbReference type="Gene3D" id="6.10.340.10">
    <property type="match status" value="1"/>
</dbReference>
<dbReference type="CDD" id="cd00082">
    <property type="entry name" value="HisKA"/>
    <property type="match status" value="1"/>
</dbReference>
<reference evidence="14" key="1">
    <citation type="submission" date="2020-05" db="EMBL/GenBank/DDBJ databases">
        <authorList>
            <person name="Chiriac C."/>
            <person name="Salcher M."/>
            <person name="Ghai R."/>
            <person name="Kavagutti S V."/>
        </authorList>
    </citation>
    <scope>NUCLEOTIDE SEQUENCE</scope>
</reference>
<dbReference type="Pfam" id="PF02518">
    <property type="entry name" value="HATPase_c"/>
    <property type="match status" value="1"/>
</dbReference>